<dbReference type="OrthoDB" id="5975973at2"/>
<protein>
    <submittedName>
        <fullName evidence="2">Uncharacterized protein</fullName>
    </submittedName>
</protein>
<accession>A0A4R5U8A7</accession>
<sequence length="132" mass="13395">MNLRIVIGLAVSVCLQMLLGVFAAAMFPPMPSGVAPVTMAIQAGVIALLASIGGAFAARQPFMRAALVLWAVGWVSTVLVLQRIGGGQISVGDAAAANAMAIVLSGIATVLGVRIGRRLDRRVRGDAADATG</sequence>
<evidence type="ECO:0000313" key="2">
    <source>
        <dbReference type="EMBL" id="TDK30593.1"/>
    </source>
</evidence>
<feature type="transmembrane region" description="Helical" evidence="1">
    <location>
        <begin position="65"/>
        <end position="84"/>
    </location>
</feature>
<evidence type="ECO:0000256" key="1">
    <source>
        <dbReference type="SAM" id="Phobius"/>
    </source>
</evidence>
<organism evidence="2 3">
    <name type="scientific">Luteimonas terrae</name>
    <dbReference type="NCBI Taxonomy" id="1530191"/>
    <lineage>
        <taxon>Bacteria</taxon>
        <taxon>Pseudomonadati</taxon>
        <taxon>Pseudomonadota</taxon>
        <taxon>Gammaproteobacteria</taxon>
        <taxon>Lysobacterales</taxon>
        <taxon>Lysobacteraceae</taxon>
        <taxon>Luteimonas</taxon>
    </lineage>
</organism>
<reference evidence="2 3" key="1">
    <citation type="submission" date="2019-03" db="EMBL/GenBank/DDBJ databases">
        <title>Luteimonas zhaokaii sp.nov., isolated from the rectal contents of Plateau pika in Yushu, Qinghai Province, China.</title>
        <authorList>
            <person name="Zhang G."/>
        </authorList>
    </citation>
    <scope>NUCLEOTIDE SEQUENCE [LARGE SCALE GENOMIC DNA]</scope>
    <source>
        <strain evidence="2 3">THG-MD21</strain>
    </source>
</reference>
<dbReference type="RefSeq" id="WP_133393676.1">
    <property type="nucleotide sequence ID" value="NZ_SMTG01000004.1"/>
</dbReference>
<feature type="transmembrane region" description="Helical" evidence="1">
    <location>
        <begin position="96"/>
        <end position="115"/>
    </location>
</feature>
<comment type="caution">
    <text evidence="2">The sequence shown here is derived from an EMBL/GenBank/DDBJ whole genome shotgun (WGS) entry which is preliminary data.</text>
</comment>
<feature type="transmembrane region" description="Helical" evidence="1">
    <location>
        <begin position="39"/>
        <end position="58"/>
    </location>
</feature>
<proteinExistence type="predicted"/>
<evidence type="ECO:0000313" key="3">
    <source>
        <dbReference type="Proteomes" id="UP000295543"/>
    </source>
</evidence>
<gene>
    <name evidence="2" type="ORF">E2F49_09485</name>
</gene>
<dbReference type="AlphaFoldDB" id="A0A4R5U8A7"/>
<dbReference type="EMBL" id="SMTG01000004">
    <property type="protein sequence ID" value="TDK30593.1"/>
    <property type="molecule type" value="Genomic_DNA"/>
</dbReference>
<dbReference type="Proteomes" id="UP000295543">
    <property type="component" value="Unassembled WGS sequence"/>
</dbReference>
<keyword evidence="1" id="KW-1133">Transmembrane helix</keyword>
<keyword evidence="1" id="KW-0472">Membrane</keyword>
<keyword evidence="1" id="KW-0812">Transmembrane</keyword>
<keyword evidence="3" id="KW-1185">Reference proteome</keyword>
<name>A0A4R5U8A7_9GAMM</name>